<feature type="transmembrane region" description="Helical" evidence="8">
    <location>
        <begin position="451"/>
        <end position="471"/>
    </location>
</feature>
<dbReference type="EMBL" id="MHCJ01000003">
    <property type="protein sequence ID" value="OGY18520.1"/>
    <property type="molecule type" value="Genomic_DNA"/>
</dbReference>
<feature type="transmembrane region" description="Helical" evidence="8">
    <location>
        <begin position="262"/>
        <end position="292"/>
    </location>
</feature>
<dbReference type="GO" id="GO:0005886">
    <property type="term" value="C:plasma membrane"/>
    <property type="evidence" value="ECO:0007669"/>
    <property type="project" value="UniProtKB-SubCell"/>
</dbReference>
<evidence type="ECO:0000256" key="1">
    <source>
        <dbReference type="ARBA" id="ARBA00004651"/>
    </source>
</evidence>
<dbReference type="AlphaFoldDB" id="A0A1G1VT35"/>
<evidence type="ECO:0000256" key="4">
    <source>
        <dbReference type="ARBA" id="ARBA00022679"/>
    </source>
</evidence>
<dbReference type="PANTHER" id="PTHR33908">
    <property type="entry name" value="MANNOSYLTRANSFERASE YKCB-RELATED"/>
    <property type="match status" value="1"/>
</dbReference>
<feature type="transmembrane region" description="Helical" evidence="8">
    <location>
        <begin position="304"/>
        <end position="324"/>
    </location>
</feature>
<reference evidence="9 10" key="1">
    <citation type="journal article" date="2016" name="Nat. Commun.">
        <title>Thousands of microbial genomes shed light on interconnected biogeochemical processes in an aquifer system.</title>
        <authorList>
            <person name="Anantharaman K."/>
            <person name="Brown C.T."/>
            <person name="Hug L.A."/>
            <person name="Sharon I."/>
            <person name="Castelle C.J."/>
            <person name="Probst A.J."/>
            <person name="Thomas B.C."/>
            <person name="Singh A."/>
            <person name="Wilkins M.J."/>
            <person name="Karaoz U."/>
            <person name="Brodie E.L."/>
            <person name="Williams K.H."/>
            <person name="Hubbard S.S."/>
            <person name="Banfield J.F."/>
        </authorList>
    </citation>
    <scope>NUCLEOTIDE SEQUENCE [LARGE SCALE GENOMIC DNA]</scope>
</reference>
<evidence type="ECO:0000313" key="10">
    <source>
        <dbReference type="Proteomes" id="UP000179233"/>
    </source>
</evidence>
<sequence length="618" mass="69924">MIVFILIVLIYWLGRQIIDRWFWQLPLLYRAPAAWGLGFLLLYPLGVLNIFLFEGQTHIYQNHIGTGLGLLIAANVALTFLRYLSPLPKRRVQSNEGHHLPFGFFLLLPAAAFLLFLNLGKADIASDEREIGYRAYDLVDGIKAGRTAYAISFNDHAPLGNYIQHFVLNALEPNGFENLSDGELRFAGAFLALLSLWVFGIIAADWFSRETAFLSSLLLATMTPFLFSGRLAIPQDLSFWNFYFLLSLLSFSWWFSTRKRQALVLSAILTGAFALIKFTGLVVLPLYFIWWLASTRIFRPSLRFFVIVLITISPVIFFNIGAYITTGFVDVPTALVLRTFGIPVRTSMAFENIYAGRGNNPLSLLPPLVLTLSDLFYPVLLFSLLFLGIVGFFRFRNLPRSFWIFFSAFCAFLFFFLFTGFRTYYLTFTAFGLVAMAASGIALFRLPIRRLVVAILAIASLGYGLSSLHFLKGPQILTGGEYGRSSEAIPPFTVSRTYSLSIRQWLNAVGWKEVKKKASTIVGNRVLVVDQRLNSERAFWYLQFNPVRAHFDPTYQPPIRMLFSSDFHCNEAFIVLALPSSSSLCNTTLYPLEIITSIYGEPGLTFFGVREDVFVLKK</sequence>
<dbReference type="InterPro" id="IPR050297">
    <property type="entry name" value="LipidA_mod_glycosyltrf_83"/>
</dbReference>
<comment type="caution">
    <text evidence="9">The sequence shown here is derived from an EMBL/GenBank/DDBJ whole genome shotgun (WGS) entry which is preliminary data.</text>
</comment>
<evidence type="ECO:0000256" key="6">
    <source>
        <dbReference type="ARBA" id="ARBA00022989"/>
    </source>
</evidence>
<organism evidence="9 10">
    <name type="scientific">Candidatus Chisholmbacteria bacterium RIFCSPHIGHO2_01_FULL_52_32</name>
    <dbReference type="NCBI Taxonomy" id="1797591"/>
    <lineage>
        <taxon>Bacteria</taxon>
        <taxon>Candidatus Chisholmiibacteriota</taxon>
    </lineage>
</organism>
<evidence type="ECO:0000256" key="2">
    <source>
        <dbReference type="ARBA" id="ARBA00022475"/>
    </source>
</evidence>
<dbReference type="GO" id="GO:0009103">
    <property type="term" value="P:lipopolysaccharide biosynthetic process"/>
    <property type="evidence" value="ECO:0007669"/>
    <property type="project" value="UniProtKB-ARBA"/>
</dbReference>
<keyword evidence="4" id="KW-0808">Transferase</keyword>
<keyword evidence="7 8" id="KW-0472">Membrane</keyword>
<feature type="transmembrane region" description="Helical" evidence="8">
    <location>
        <begin position="375"/>
        <end position="395"/>
    </location>
</feature>
<evidence type="ECO:0000256" key="5">
    <source>
        <dbReference type="ARBA" id="ARBA00022692"/>
    </source>
</evidence>
<feature type="transmembrane region" description="Helical" evidence="8">
    <location>
        <begin position="240"/>
        <end position="256"/>
    </location>
</feature>
<feature type="transmembrane region" description="Helical" evidence="8">
    <location>
        <begin position="402"/>
        <end position="418"/>
    </location>
</feature>
<comment type="subcellular location">
    <subcellularLocation>
        <location evidence="1">Cell membrane</location>
        <topology evidence="1">Multi-pass membrane protein</topology>
    </subcellularLocation>
</comment>
<feature type="transmembrane region" description="Helical" evidence="8">
    <location>
        <begin position="213"/>
        <end position="233"/>
    </location>
</feature>
<feature type="transmembrane region" description="Helical" evidence="8">
    <location>
        <begin position="33"/>
        <end position="52"/>
    </location>
</feature>
<dbReference type="PANTHER" id="PTHR33908:SF11">
    <property type="entry name" value="MEMBRANE PROTEIN"/>
    <property type="match status" value="1"/>
</dbReference>
<feature type="transmembrane region" description="Helical" evidence="8">
    <location>
        <begin position="424"/>
        <end position="444"/>
    </location>
</feature>
<feature type="transmembrane region" description="Helical" evidence="8">
    <location>
        <begin position="99"/>
        <end position="119"/>
    </location>
</feature>
<proteinExistence type="predicted"/>
<evidence type="ECO:0000313" key="9">
    <source>
        <dbReference type="EMBL" id="OGY18520.1"/>
    </source>
</evidence>
<keyword evidence="2" id="KW-1003">Cell membrane</keyword>
<evidence type="ECO:0000256" key="3">
    <source>
        <dbReference type="ARBA" id="ARBA00022676"/>
    </source>
</evidence>
<accession>A0A1G1VT35</accession>
<evidence type="ECO:0000256" key="8">
    <source>
        <dbReference type="SAM" id="Phobius"/>
    </source>
</evidence>
<keyword evidence="5 8" id="KW-0812">Transmembrane</keyword>
<keyword evidence="3" id="KW-0328">Glycosyltransferase</keyword>
<evidence type="ECO:0000256" key="7">
    <source>
        <dbReference type="ARBA" id="ARBA00023136"/>
    </source>
</evidence>
<feature type="transmembrane region" description="Helical" evidence="8">
    <location>
        <begin position="64"/>
        <end position="84"/>
    </location>
</feature>
<feature type="transmembrane region" description="Helical" evidence="8">
    <location>
        <begin position="186"/>
        <end position="207"/>
    </location>
</feature>
<name>A0A1G1VT35_9BACT</name>
<dbReference type="Proteomes" id="UP000179233">
    <property type="component" value="Unassembled WGS sequence"/>
</dbReference>
<protein>
    <submittedName>
        <fullName evidence="9">Uncharacterized protein</fullName>
    </submittedName>
</protein>
<keyword evidence="6 8" id="KW-1133">Transmembrane helix</keyword>
<dbReference type="GO" id="GO:0016763">
    <property type="term" value="F:pentosyltransferase activity"/>
    <property type="evidence" value="ECO:0007669"/>
    <property type="project" value="TreeGrafter"/>
</dbReference>
<gene>
    <name evidence="9" type="ORF">A2786_03415</name>
</gene>